<proteinExistence type="predicted"/>
<sequence length="78" mass="8364">MFAWEKSAPGDKVLVFRGEEAARGRKKAIKVDRVKDGSKRWKGCGCGENGVVAEKKGKETARCKNGASEVVKVKAALG</sequence>
<dbReference type="Proteomes" id="UP000055024">
    <property type="component" value="Unassembled WGS sequence"/>
</dbReference>
<dbReference type="AlphaFoldDB" id="A0A0V1GPK9"/>
<protein>
    <submittedName>
        <fullName evidence="1">Uncharacterized protein</fullName>
    </submittedName>
</protein>
<organism evidence="1 2">
    <name type="scientific">Trichinella zimbabwensis</name>
    <dbReference type="NCBI Taxonomy" id="268475"/>
    <lineage>
        <taxon>Eukaryota</taxon>
        <taxon>Metazoa</taxon>
        <taxon>Ecdysozoa</taxon>
        <taxon>Nematoda</taxon>
        <taxon>Enoplea</taxon>
        <taxon>Dorylaimia</taxon>
        <taxon>Trichinellida</taxon>
        <taxon>Trichinellidae</taxon>
        <taxon>Trichinella</taxon>
    </lineage>
</organism>
<evidence type="ECO:0000313" key="2">
    <source>
        <dbReference type="Proteomes" id="UP000055024"/>
    </source>
</evidence>
<evidence type="ECO:0000313" key="1">
    <source>
        <dbReference type="EMBL" id="KRZ00190.1"/>
    </source>
</evidence>
<name>A0A0V1GPK9_9BILA</name>
<accession>A0A0V1GPK9</accession>
<keyword evidence="2" id="KW-1185">Reference proteome</keyword>
<gene>
    <name evidence="1" type="ORF">T11_2270</name>
</gene>
<reference evidence="1 2" key="1">
    <citation type="submission" date="2015-01" db="EMBL/GenBank/DDBJ databases">
        <title>Evolution of Trichinella species and genotypes.</title>
        <authorList>
            <person name="Korhonen P.K."/>
            <person name="Edoardo P."/>
            <person name="Giuseppe L.R."/>
            <person name="Gasser R.B."/>
        </authorList>
    </citation>
    <scope>NUCLEOTIDE SEQUENCE [LARGE SCALE GENOMIC DNA]</scope>
    <source>
        <strain evidence="1">ISS1029</strain>
    </source>
</reference>
<dbReference type="EMBL" id="JYDP01000551">
    <property type="protein sequence ID" value="KRZ00190.1"/>
    <property type="molecule type" value="Genomic_DNA"/>
</dbReference>
<comment type="caution">
    <text evidence="1">The sequence shown here is derived from an EMBL/GenBank/DDBJ whole genome shotgun (WGS) entry which is preliminary data.</text>
</comment>